<gene>
    <name evidence="27" type="ORF">PAL_GLEAN10000699</name>
</gene>
<dbReference type="Proteomes" id="UP000010552">
    <property type="component" value="Unassembled WGS sequence"/>
</dbReference>
<evidence type="ECO:0000256" key="6">
    <source>
        <dbReference type="ARBA" id="ARBA00022694"/>
    </source>
</evidence>
<keyword evidence="10" id="KW-0456">Lyase</keyword>
<dbReference type="NCBIfam" id="TIGR01018">
    <property type="entry name" value="uS4_arch"/>
    <property type="match status" value="1"/>
</dbReference>
<dbReference type="SUPFAM" id="SSF53032">
    <property type="entry name" value="tRNA-intron endonuclease catalytic domain-like"/>
    <property type="match status" value="1"/>
</dbReference>
<dbReference type="PANTHER" id="PTHR13070:SF0">
    <property type="entry name" value="TRNA-SPLICING ENDONUCLEASE SUBUNIT SEN34"/>
    <property type="match status" value="1"/>
</dbReference>
<dbReference type="Pfam" id="PF01479">
    <property type="entry name" value="S4"/>
    <property type="match status" value="1"/>
</dbReference>
<comment type="similarity">
    <text evidence="2 23">Belongs to the universal ribosomal protein uS4 family.</text>
</comment>
<dbReference type="eggNOG" id="KOG3301">
    <property type="taxonomic scope" value="Eukaryota"/>
</dbReference>
<dbReference type="EMBL" id="KB030432">
    <property type="protein sequence ID" value="ELK16780.1"/>
    <property type="molecule type" value="Genomic_DNA"/>
</dbReference>
<dbReference type="InterPro" id="IPR059049">
    <property type="entry name" value="TSEN34_N"/>
</dbReference>
<proteinExistence type="inferred from homology"/>
<dbReference type="GO" id="GO:0003735">
    <property type="term" value="F:structural constituent of ribosome"/>
    <property type="evidence" value="ECO:0007669"/>
    <property type="project" value="InterPro"/>
</dbReference>
<dbReference type="PANTHER" id="PTHR13070">
    <property type="entry name" value="TRNA-SPLICING ENDONUCLEASE SUBUNIT SEN34-RELATED"/>
    <property type="match status" value="1"/>
</dbReference>
<dbReference type="FunFam" id="3.40.1350.10:FF:000002">
    <property type="entry name" value="tRNA-splicing endonuclease subunit Sen34"/>
    <property type="match status" value="1"/>
</dbReference>
<protein>
    <recommendedName>
        <fullName evidence="14">Small ribosomal subunit protein uS4</fullName>
        <ecNumber evidence="4">4.6.1.16</ecNumber>
    </recommendedName>
    <alternativeName>
        <fullName evidence="15">40S ribosomal protein S9</fullName>
    </alternativeName>
    <alternativeName>
        <fullName evidence="20 21">tRNA-intron endonuclease SEN34</fullName>
    </alternativeName>
    <alternativeName>
        <fullName evidence="18 19">tRNA-splicing endonuclease subunit SEN34</fullName>
    </alternativeName>
</protein>
<evidence type="ECO:0000256" key="21">
    <source>
        <dbReference type="ARBA" id="ARBA00076724"/>
    </source>
</evidence>
<evidence type="ECO:0000256" key="8">
    <source>
        <dbReference type="ARBA" id="ARBA00022884"/>
    </source>
</evidence>
<evidence type="ECO:0000256" key="12">
    <source>
        <dbReference type="ARBA" id="ARBA00023274"/>
    </source>
</evidence>
<dbReference type="GO" id="GO:0000379">
    <property type="term" value="P:tRNA-type intron splice site recognition and cleavage"/>
    <property type="evidence" value="ECO:0007669"/>
    <property type="project" value="TreeGrafter"/>
</dbReference>
<keyword evidence="11" id="KW-0539">Nucleus</keyword>
<dbReference type="PROSITE" id="PS00632">
    <property type="entry name" value="RIBOSOMAL_S4"/>
    <property type="match status" value="1"/>
</dbReference>
<dbReference type="InterPro" id="IPR006677">
    <property type="entry name" value="tRNA_intron_Endonuc_cat-like"/>
</dbReference>
<dbReference type="GO" id="GO:0015935">
    <property type="term" value="C:small ribosomal subunit"/>
    <property type="evidence" value="ECO:0007669"/>
    <property type="project" value="InterPro"/>
</dbReference>
<accession>L5L027</accession>
<evidence type="ECO:0000256" key="14">
    <source>
        <dbReference type="ARBA" id="ARBA00035254"/>
    </source>
</evidence>
<dbReference type="FunFam" id="3.10.290.10:FF:000021">
    <property type="entry name" value="40S ribosomal protein S9"/>
    <property type="match status" value="1"/>
</dbReference>
<keyword evidence="7 22" id="KW-0699">rRNA-binding</keyword>
<evidence type="ECO:0000256" key="15">
    <source>
        <dbReference type="ARBA" id="ARBA00035410"/>
    </source>
</evidence>
<dbReference type="CDD" id="cd22363">
    <property type="entry name" value="tRNA-intron_lyase_C"/>
    <property type="match status" value="1"/>
</dbReference>
<evidence type="ECO:0000256" key="10">
    <source>
        <dbReference type="ARBA" id="ARBA00023239"/>
    </source>
</evidence>
<comment type="subunit">
    <text evidence="17">tRNA splicing endonuclease is a heterotetramer composed of TSEN2, TSEN15, TSEN34/LENG5 and TSEN54. tRNA splicing endonuclease complex also contains proteins of the pre-mRNA 3'-end processing machinery such as CLP1, CPSF1, CPSF4 and CSTF2.</text>
</comment>
<dbReference type="GO" id="GO:0005730">
    <property type="term" value="C:nucleolus"/>
    <property type="evidence" value="ECO:0007669"/>
    <property type="project" value="UniProtKB-SubCell"/>
</dbReference>
<feature type="region of interest" description="Disordered" evidence="24">
    <location>
        <begin position="497"/>
        <end position="529"/>
    </location>
</feature>
<comment type="similarity">
    <text evidence="3">Belongs to the tRNA-intron endonuclease family.</text>
</comment>
<dbReference type="Gene3D" id="3.40.1350.10">
    <property type="match status" value="1"/>
</dbReference>
<keyword evidence="27" id="KW-0255">Endonuclease</keyword>
<dbReference type="NCBIfam" id="TIGR00324">
    <property type="entry name" value="endA"/>
    <property type="match status" value="1"/>
</dbReference>
<comment type="subcellular location">
    <subcellularLocation>
        <location evidence="1">Nucleus</location>
        <location evidence="1">Nucleolus</location>
    </subcellularLocation>
</comment>
<comment type="function">
    <text evidence="16">Component of the small ribosomal subunit. The ribosome is a large ribonucleoprotein complex responsible for the synthesis of proteins in the cell. Part of the small subunit (SSU) processome, first precursor of the small eukaryotic ribosomal subunit. During the assembly of the SSU processome in the nucleolus, many ribosome biogenesis factors, an RNA chaperone and ribosomal proteins associate with the nascent pre-rRNA and work in concert to generate RNA folding, modifications, rearrangements and cleavage as well as targeted degradation of pre-ribosomal RNA by the RNA exosome.</text>
</comment>
<evidence type="ECO:0000256" key="23">
    <source>
        <dbReference type="RuleBase" id="RU003699"/>
    </source>
</evidence>
<evidence type="ECO:0000256" key="18">
    <source>
        <dbReference type="ARBA" id="ARBA00070643"/>
    </source>
</evidence>
<comment type="catalytic activity">
    <reaction evidence="13">
        <text>pretRNA = a 3'-half-tRNA molecule with a 5'-OH end + a 5'-half-tRNA molecule with a 2',3'-cyclic phosphate end + an intron with a 2',3'-cyclic phosphate and a 5'-hydroxyl terminus.</text>
        <dbReference type="EC" id="4.6.1.16"/>
    </reaction>
</comment>
<dbReference type="Pfam" id="PF26577">
    <property type="entry name" value="TSEN34_N"/>
    <property type="match status" value="1"/>
</dbReference>
<evidence type="ECO:0000256" key="1">
    <source>
        <dbReference type="ARBA" id="ARBA00004604"/>
    </source>
</evidence>
<dbReference type="GO" id="GO:0019843">
    <property type="term" value="F:rRNA binding"/>
    <property type="evidence" value="ECO:0007669"/>
    <property type="project" value="UniProtKB-KW"/>
</dbReference>
<evidence type="ECO:0000259" key="26">
    <source>
        <dbReference type="SMART" id="SM01390"/>
    </source>
</evidence>
<dbReference type="GO" id="GO:0000213">
    <property type="term" value="F:tRNA-intron lyase activity"/>
    <property type="evidence" value="ECO:0007669"/>
    <property type="project" value="UniProtKB-EC"/>
</dbReference>
<dbReference type="GO" id="GO:0006397">
    <property type="term" value="P:mRNA processing"/>
    <property type="evidence" value="ECO:0007669"/>
    <property type="project" value="UniProtKB-KW"/>
</dbReference>
<feature type="region of interest" description="Disordered" evidence="24">
    <location>
        <begin position="120"/>
        <end position="171"/>
    </location>
</feature>
<keyword evidence="9 23" id="KW-0689">Ribosomal protein</keyword>
<dbReference type="GO" id="GO:0006412">
    <property type="term" value="P:translation"/>
    <property type="evidence" value="ECO:0007669"/>
    <property type="project" value="InterPro"/>
</dbReference>
<dbReference type="InParanoid" id="L5L027"/>
<name>L5L027_PTEAL</name>
<dbReference type="FunCoup" id="L5L027">
    <property type="interactions" value="1174"/>
</dbReference>
<dbReference type="PROSITE" id="PS50889">
    <property type="entry name" value="S4"/>
    <property type="match status" value="1"/>
</dbReference>
<evidence type="ECO:0000313" key="28">
    <source>
        <dbReference type="Proteomes" id="UP000010552"/>
    </source>
</evidence>
<dbReference type="STRING" id="9402.L5L027"/>
<dbReference type="InterPro" id="IPR018079">
    <property type="entry name" value="Ribosomal_uS4_CS"/>
</dbReference>
<organism evidence="27 28">
    <name type="scientific">Pteropus alecto</name>
    <name type="common">Black flying fox</name>
    <dbReference type="NCBI Taxonomy" id="9402"/>
    <lineage>
        <taxon>Eukaryota</taxon>
        <taxon>Metazoa</taxon>
        <taxon>Chordata</taxon>
        <taxon>Craniata</taxon>
        <taxon>Vertebrata</taxon>
        <taxon>Euteleostomi</taxon>
        <taxon>Mammalia</taxon>
        <taxon>Eutheria</taxon>
        <taxon>Laurasiatheria</taxon>
        <taxon>Chiroptera</taxon>
        <taxon>Yinpterochiroptera</taxon>
        <taxon>Pteropodoidea</taxon>
        <taxon>Pteropodidae</taxon>
        <taxon>Pteropodinae</taxon>
        <taxon>Pteropus</taxon>
    </lineage>
</organism>
<feature type="domain" description="Small ribosomal subunit protein uS4 N-terminal" evidence="26">
    <location>
        <begin position="335"/>
        <end position="442"/>
    </location>
</feature>
<evidence type="ECO:0000256" key="2">
    <source>
        <dbReference type="ARBA" id="ARBA00007465"/>
    </source>
</evidence>
<keyword evidence="8 22" id="KW-0694">RNA-binding</keyword>
<dbReference type="SMART" id="SM01390">
    <property type="entry name" value="Ribosomal_S4"/>
    <property type="match status" value="1"/>
</dbReference>
<dbReference type="CDD" id="cd00165">
    <property type="entry name" value="S4"/>
    <property type="match status" value="1"/>
</dbReference>
<evidence type="ECO:0000256" key="24">
    <source>
        <dbReference type="SAM" id="MobiDB-lite"/>
    </source>
</evidence>
<evidence type="ECO:0000256" key="19">
    <source>
        <dbReference type="ARBA" id="ARBA00070870"/>
    </source>
</evidence>
<evidence type="ECO:0000256" key="5">
    <source>
        <dbReference type="ARBA" id="ARBA00022664"/>
    </source>
</evidence>
<keyword evidence="12 23" id="KW-0687">Ribonucleoprotein</keyword>
<evidence type="ECO:0000313" key="27">
    <source>
        <dbReference type="EMBL" id="ELK16780.1"/>
    </source>
</evidence>
<dbReference type="AlphaFoldDB" id="L5L027"/>
<dbReference type="InterPro" id="IPR005710">
    <property type="entry name" value="Ribosomal_uS4_euk/arc"/>
</dbReference>
<reference evidence="28" key="1">
    <citation type="journal article" date="2013" name="Science">
        <title>Comparative analysis of bat genomes provides insight into the evolution of flight and immunity.</title>
        <authorList>
            <person name="Zhang G."/>
            <person name="Cowled C."/>
            <person name="Shi Z."/>
            <person name="Huang Z."/>
            <person name="Bishop-Lilly K.A."/>
            <person name="Fang X."/>
            <person name="Wynne J.W."/>
            <person name="Xiong Z."/>
            <person name="Baker M.L."/>
            <person name="Zhao W."/>
            <person name="Tachedjian M."/>
            <person name="Zhu Y."/>
            <person name="Zhou P."/>
            <person name="Jiang X."/>
            <person name="Ng J."/>
            <person name="Yang L."/>
            <person name="Wu L."/>
            <person name="Xiao J."/>
            <person name="Feng Y."/>
            <person name="Chen Y."/>
            <person name="Sun X."/>
            <person name="Zhang Y."/>
            <person name="Marsh G.A."/>
            <person name="Crameri G."/>
            <person name="Broder C.C."/>
            <person name="Frey K.G."/>
            <person name="Wang L.F."/>
            <person name="Wang J."/>
        </authorList>
    </citation>
    <scope>NUCLEOTIDE SEQUENCE [LARGE SCALE GENOMIC DNA]</scope>
</reference>
<evidence type="ECO:0000256" key="3">
    <source>
        <dbReference type="ARBA" id="ARBA00008078"/>
    </source>
</evidence>
<evidence type="ECO:0000256" key="17">
    <source>
        <dbReference type="ARBA" id="ARBA00064779"/>
    </source>
</evidence>
<dbReference type="InterPro" id="IPR036167">
    <property type="entry name" value="tRNA_intron_Endo_cat-like_sf"/>
</dbReference>
<dbReference type="InterPro" id="IPR006676">
    <property type="entry name" value="tRNA_splic"/>
</dbReference>
<dbReference type="InterPro" id="IPR036986">
    <property type="entry name" value="S4_RNA-bd_sf"/>
</dbReference>
<dbReference type="InterPro" id="IPR002942">
    <property type="entry name" value="S4_RNA-bd"/>
</dbReference>
<sequence>MLVVEVANGCSLVWGAEAVQALRERLGVGGRTVGSLPRGPRQNSRLGLPLLLMPEEARLLAEIGAVTLVSAPRTDSRQHSLALASFKLQQEQGFQEQSALAAEARETRRQEILEKIAEGQAAKKQKLEPDLGASESQEANAGENEASVSQASREYDEAGYPSPQPGPSDGVALLPRSALLVQLATARPRPIKARPLDWRVQSKDWPHAGRPAHELRYSIYRDLWERGFFLSAAGKFGGDFLVYPGDPLRFHAHYIAQCWAPGDSIPLQDLVSAGRLGTSVKKTLLLCSPQPDGVRLRADVTERQRCYKSAARPCGLLFLSYRSLCVRCRRTSGANMPVARSWVCRKTYVTPRRPFEKSRLDQELKLIGEYGLRNKREVWRVKFTLAKIRKAARELLTLDEKDPRRLFEGNALLRRLVRIGVLDEGKMKLDYILGLKIEDFLERRLQTQVFKLGLAKSIHHARVLIRQRHIRVRKQVVNIPSFIVRLDSQKHIDFSLRSPYGGGRPGRVKRKNAKKGQGGAGAGDDEEED</sequence>
<evidence type="ECO:0000256" key="11">
    <source>
        <dbReference type="ARBA" id="ARBA00023242"/>
    </source>
</evidence>
<evidence type="ECO:0000256" key="4">
    <source>
        <dbReference type="ARBA" id="ARBA00012573"/>
    </source>
</evidence>
<evidence type="ECO:0000256" key="13">
    <source>
        <dbReference type="ARBA" id="ARBA00034031"/>
    </source>
</evidence>
<evidence type="ECO:0000256" key="22">
    <source>
        <dbReference type="PROSITE-ProRule" id="PRU00182"/>
    </source>
</evidence>
<dbReference type="Pfam" id="PF01974">
    <property type="entry name" value="tRNA_int_endo"/>
    <property type="match status" value="1"/>
</dbReference>
<keyword evidence="5" id="KW-0507">mRNA processing</keyword>
<feature type="domain" description="RNA-binding S4" evidence="25">
    <location>
        <begin position="443"/>
        <end position="514"/>
    </location>
</feature>
<dbReference type="NCBIfam" id="NF003139">
    <property type="entry name" value="PRK04051.1"/>
    <property type="match status" value="1"/>
</dbReference>
<dbReference type="SUPFAM" id="SSF55174">
    <property type="entry name" value="Alpha-L RNA-binding motif"/>
    <property type="match status" value="1"/>
</dbReference>
<keyword evidence="28" id="KW-1185">Reference proteome</keyword>
<evidence type="ECO:0000256" key="9">
    <source>
        <dbReference type="ARBA" id="ARBA00022980"/>
    </source>
</evidence>
<keyword evidence="27" id="KW-0378">Hydrolase</keyword>
<dbReference type="SMART" id="SM00363">
    <property type="entry name" value="S4"/>
    <property type="match status" value="1"/>
</dbReference>
<evidence type="ECO:0000256" key="16">
    <source>
        <dbReference type="ARBA" id="ARBA00045441"/>
    </source>
</evidence>
<dbReference type="Pfam" id="PF00163">
    <property type="entry name" value="Ribosomal_S4"/>
    <property type="match status" value="1"/>
</dbReference>
<dbReference type="InterPro" id="IPR001912">
    <property type="entry name" value="Ribosomal_uS4_N"/>
</dbReference>
<dbReference type="Gene3D" id="3.10.290.10">
    <property type="entry name" value="RNA-binding S4 domain"/>
    <property type="match status" value="1"/>
</dbReference>
<evidence type="ECO:0000259" key="25">
    <source>
        <dbReference type="SMART" id="SM00363"/>
    </source>
</evidence>
<evidence type="ECO:0000256" key="20">
    <source>
        <dbReference type="ARBA" id="ARBA00075884"/>
    </source>
</evidence>
<keyword evidence="27" id="KW-0540">Nuclease</keyword>
<evidence type="ECO:0000256" key="7">
    <source>
        <dbReference type="ARBA" id="ARBA00022730"/>
    </source>
</evidence>
<dbReference type="EC" id="4.6.1.16" evidence="4"/>
<dbReference type="InterPro" id="IPR011856">
    <property type="entry name" value="tRNA_endonuc-like_dom_sf"/>
</dbReference>
<keyword evidence="6" id="KW-0819">tRNA processing</keyword>